<reference evidence="2" key="1">
    <citation type="journal article" date="2014" name="Nat. Commun.">
        <title>The emerging biofuel crop Camelina sativa retains a highly undifferentiated hexaploid genome structure.</title>
        <authorList>
            <person name="Kagale S."/>
            <person name="Koh C."/>
            <person name="Nixon J."/>
            <person name="Bollina V."/>
            <person name="Clarke W.E."/>
            <person name="Tuteja R."/>
            <person name="Spillane C."/>
            <person name="Robinson S.J."/>
            <person name="Links M.G."/>
            <person name="Clarke C."/>
            <person name="Higgins E.E."/>
            <person name="Huebert T."/>
            <person name="Sharpe A.G."/>
            <person name="Parkin I.A."/>
        </authorList>
    </citation>
    <scope>NUCLEOTIDE SEQUENCE [LARGE SCALE GENOMIC DNA]</scope>
    <source>
        <strain evidence="2">cv. DH55</strain>
    </source>
</reference>
<proteinExistence type="predicted"/>
<accession>A0ABM0T4G2</accession>
<feature type="chain" id="PRO_5047397159" evidence="1">
    <location>
        <begin position="20"/>
        <end position="191"/>
    </location>
</feature>
<keyword evidence="2" id="KW-1185">Reference proteome</keyword>
<evidence type="ECO:0000313" key="2">
    <source>
        <dbReference type="Proteomes" id="UP000694864"/>
    </source>
</evidence>
<dbReference type="GeneID" id="104706269"/>
<dbReference type="Proteomes" id="UP000694864">
    <property type="component" value="Chromosome 8"/>
</dbReference>
<gene>
    <name evidence="3" type="primary">LOC104706269</name>
</gene>
<dbReference type="RefSeq" id="XP_010420746.1">
    <property type="nucleotide sequence ID" value="XM_010422444.2"/>
</dbReference>
<feature type="signal peptide" evidence="1">
    <location>
        <begin position="1"/>
        <end position="19"/>
    </location>
</feature>
<organism evidence="2 3">
    <name type="scientific">Camelina sativa</name>
    <name type="common">False flax</name>
    <name type="synonym">Myagrum sativum</name>
    <dbReference type="NCBI Taxonomy" id="90675"/>
    <lineage>
        <taxon>Eukaryota</taxon>
        <taxon>Viridiplantae</taxon>
        <taxon>Streptophyta</taxon>
        <taxon>Embryophyta</taxon>
        <taxon>Tracheophyta</taxon>
        <taxon>Spermatophyta</taxon>
        <taxon>Magnoliopsida</taxon>
        <taxon>eudicotyledons</taxon>
        <taxon>Gunneridae</taxon>
        <taxon>Pentapetalae</taxon>
        <taxon>rosids</taxon>
        <taxon>malvids</taxon>
        <taxon>Brassicales</taxon>
        <taxon>Brassicaceae</taxon>
        <taxon>Camelineae</taxon>
        <taxon>Camelina</taxon>
    </lineage>
</organism>
<evidence type="ECO:0000256" key="1">
    <source>
        <dbReference type="SAM" id="SignalP"/>
    </source>
</evidence>
<sequence length="191" mass="21547">MRNFLAFMILHIFPRMTLTHGYSVSMVGGRLLRSTFFVRNSRIPELYVGSQGFARRCRGFDSPSCLPSLMDILISVLSSCSDHGDRLEKTNLVAVGQVREWFQRAGSSDIDLVVVLYGGGAETFSVLFQRLFSISPTFIPLHHQPTPYDATPTSESVSRSKGPLFSFSLLLVEEIFLETFHQYPRSENKDD</sequence>
<protein>
    <submittedName>
        <fullName evidence="3">Uncharacterized protein LOC104706269</fullName>
    </submittedName>
</protein>
<keyword evidence="1" id="KW-0732">Signal</keyword>
<name>A0ABM0T4G2_CAMSA</name>
<evidence type="ECO:0000313" key="3">
    <source>
        <dbReference type="RefSeq" id="XP_010420746.1"/>
    </source>
</evidence>
<reference evidence="3" key="2">
    <citation type="submission" date="2025-08" db="UniProtKB">
        <authorList>
            <consortium name="RefSeq"/>
        </authorList>
    </citation>
    <scope>IDENTIFICATION</scope>
    <source>
        <tissue evidence="3">Leaf</tissue>
    </source>
</reference>